<comment type="cofactor">
    <cofactor evidence="1">
        <name>FAD</name>
        <dbReference type="ChEBI" id="CHEBI:57692"/>
    </cofactor>
</comment>
<evidence type="ECO:0000256" key="6">
    <source>
        <dbReference type="ARBA" id="ARBA00023002"/>
    </source>
</evidence>
<keyword evidence="8" id="KW-0411">Iron-sulfur</keyword>
<evidence type="ECO:0000256" key="1">
    <source>
        <dbReference type="ARBA" id="ARBA00001974"/>
    </source>
</evidence>
<dbReference type="PANTHER" id="PTHR47354">
    <property type="entry name" value="NADH OXIDOREDUCTASE HCR"/>
    <property type="match status" value="1"/>
</dbReference>
<dbReference type="InterPro" id="IPR001433">
    <property type="entry name" value="OxRdtase_FAD/NAD-bd"/>
</dbReference>
<accession>A0A1G7NS50</accession>
<dbReference type="Pfam" id="PF00175">
    <property type="entry name" value="NAD_binding_1"/>
    <property type="match status" value="1"/>
</dbReference>
<keyword evidence="5" id="KW-0274">FAD</keyword>
<dbReference type="EMBL" id="FNAI01000029">
    <property type="protein sequence ID" value="SDF76806.1"/>
    <property type="molecule type" value="Genomic_DNA"/>
</dbReference>
<dbReference type="Gene3D" id="2.40.30.10">
    <property type="entry name" value="Translation factors"/>
    <property type="match status" value="1"/>
</dbReference>
<dbReference type="RefSeq" id="WP_091157648.1">
    <property type="nucleotide sequence ID" value="NZ_FNAI01000029.1"/>
</dbReference>
<keyword evidence="2" id="KW-0285">Flavoprotein</keyword>
<name>A0A1G7NS50_9SPHI</name>
<dbReference type="InterPro" id="IPR050415">
    <property type="entry name" value="MRET"/>
</dbReference>
<dbReference type="Gene3D" id="3.40.50.80">
    <property type="entry name" value="Nucleotide-binding domain of ferredoxin-NADP reductase (FNR) module"/>
    <property type="match status" value="1"/>
</dbReference>
<dbReference type="InterPro" id="IPR039261">
    <property type="entry name" value="FNR_nucleotide-bd"/>
</dbReference>
<dbReference type="SUPFAM" id="SSF63380">
    <property type="entry name" value="Riboflavin synthase domain-like"/>
    <property type="match status" value="1"/>
</dbReference>
<dbReference type="AlphaFoldDB" id="A0A1G7NS50"/>
<evidence type="ECO:0000256" key="3">
    <source>
        <dbReference type="ARBA" id="ARBA00022714"/>
    </source>
</evidence>
<evidence type="ECO:0000313" key="11">
    <source>
        <dbReference type="Proteomes" id="UP000199072"/>
    </source>
</evidence>
<dbReference type="GO" id="GO:0051537">
    <property type="term" value="F:2 iron, 2 sulfur cluster binding"/>
    <property type="evidence" value="ECO:0007669"/>
    <property type="project" value="UniProtKB-KW"/>
</dbReference>
<evidence type="ECO:0000313" key="10">
    <source>
        <dbReference type="EMBL" id="SDF76806.1"/>
    </source>
</evidence>
<dbReference type="InterPro" id="IPR017938">
    <property type="entry name" value="Riboflavin_synthase-like_b-brl"/>
</dbReference>
<keyword evidence="7" id="KW-0408">Iron</keyword>
<dbReference type="PROSITE" id="PS51384">
    <property type="entry name" value="FAD_FR"/>
    <property type="match status" value="1"/>
</dbReference>
<dbReference type="SUPFAM" id="SSF52343">
    <property type="entry name" value="Ferredoxin reductase-like, C-terminal NADP-linked domain"/>
    <property type="match status" value="1"/>
</dbReference>
<gene>
    <name evidence="10" type="ORF">SAMN05216464_12920</name>
</gene>
<dbReference type="Proteomes" id="UP000199072">
    <property type="component" value="Unassembled WGS sequence"/>
</dbReference>
<organism evidence="10 11">
    <name type="scientific">Mucilaginibacter pineti</name>
    <dbReference type="NCBI Taxonomy" id="1391627"/>
    <lineage>
        <taxon>Bacteria</taxon>
        <taxon>Pseudomonadati</taxon>
        <taxon>Bacteroidota</taxon>
        <taxon>Sphingobacteriia</taxon>
        <taxon>Sphingobacteriales</taxon>
        <taxon>Sphingobacteriaceae</taxon>
        <taxon>Mucilaginibacter</taxon>
    </lineage>
</organism>
<sequence>MKNHIVKVLEIQSLTYNVKRFVIEKPTGFIFTPGQSTDVSINKPGLEDILRPYSFTCCNSDNYLEFVIKIHTEHNGVTEKLADLETGDELIIHEVFGSLKYKGPGVFIARGSGITPFLAILRQLKLNNALRHNILLFANHFDQDIILKDELDEMLGDRCQHILDHHAKDDVDSGRINNMLLEAYWDPISHYYICGPDDFVYKMIDDLIDIGVDEEKIVIEVEKSSQLPAIVNDETNHIGDNKSPIKSNTTLLTLSNI</sequence>
<evidence type="ECO:0000256" key="5">
    <source>
        <dbReference type="ARBA" id="ARBA00022827"/>
    </source>
</evidence>
<keyword evidence="3" id="KW-0001">2Fe-2S</keyword>
<keyword evidence="11" id="KW-1185">Reference proteome</keyword>
<dbReference type="PANTHER" id="PTHR47354:SF8">
    <property type="entry name" value="1,2-PHENYLACETYL-COA EPOXIDASE, SUBUNIT E"/>
    <property type="match status" value="1"/>
</dbReference>
<dbReference type="GO" id="GO:0050660">
    <property type="term" value="F:flavin adenine dinucleotide binding"/>
    <property type="evidence" value="ECO:0007669"/>
    <property type="project" value="TreeGrafter"/>
</dbReference>
<evidence type="ECO:0000256" key="2">
    <source>
        <dbReference type="ARBA" id="ARBA00022630"/>
    </source>
</evidence>
<evidence type="ECO:0000256" key="8">
    <source>
        <dbReference type="ARBA" id="ARBA00023014"/>
    </source>
</evidence>
<protein>
    <submittedName>
        <fullName evidence="10">Ferredoxin-NADP reductase</fullName>
    </submittedName>
</protein>
<evidence type="ECO:0000259" key="9">
    <source>
        <dbReference type="PROSITE" id="PS51384"/>
    </source>
</evidence>
<keyword evidence="4" id="KW-0479">Metal-binding</keyword>
<feature type="domain" description="FAD-binding FR-type" evidence="9">
    <location>
        <begin position="1"/>
        <end position="102"/>
    </location>
</feature>
<dbReference type="GO" id="GO:0016491">
    <property type="term" value="F:oxidoreductase activity"/>
    <property type="evidence" value="ECO:0007669"/>
    <property type="project" value="UniProtKB-KW"/>
</dbReference>
<dbReference type="InterPro" id="IPR017927">
    <property type="entry name" value="FAD-bd_FR_type"/>
</dbReference>
<keyword evidence="6" id="KW-0560">Oxidoreductase</keyword>
<reference evidence="10 11" key="1">
    <citation type="submission" date="2016-10" db="EMBL/GenBank/DDBJ databases">
        <authorList>
            <person name="de Groot N.N."/>
        </authorList>
    </citation>
    <scope>NUCLEOTIDE SEQUENCE [LARGE SCALE GENOMIC DNA]</scope>
    <source>
        <strain evidence="10 11">47C3B</strain>
    </source>
</reference>
<dbReference type="PRINTS" id="PR00410">
    <property type="entry name" value="PHEHYDRXLASE"/>
</dbReference>
<dbReference type="GO" id="GO:0046872">
    <property type="term" value="F:metal ion binding"/>
    <property type="evidence" value="ECO:0007669"/>
    <property type="project" value="UniProtKB-KW"/>
</dbReference>
<dbReference type="OrthoDB" id="9789468at2"/>
<dbReference type="STRING" id="1391627.SAMN05216464_12920"/>
<proteinExistence type="predicted"/>
<evidence type="ECO:0000256" key="4">
    <source>
        <dbReference type="ARBA" id="ARBA00022723"/>
    </source>
</evidence>
<evidence type="ECO:0000256" key="7">
    <source>
        <dbReference type="ARBA" id="ARBA00023004"/>
    </source>
</evidence>